<protein>
    <submittedName>
        <fullName evidence="1">Uncharacterized protein</fullName>
    </submittedName>
</protein>
<evidence type="ECO:0000313" key="1">
    <source>
        <dbReference type="EMBL" id="KAH3836701.1"/>
    </source>
</evidence>
<name>A0A9D4QML3_DREPO</name>
<proteinExistence type="predicted"/>
<sequence>MASFIEKHVTSKFPVASMIYIREVGTKGHWYRDGILLMFLDKYLTINIGGHDNLNDNQSRRCNLAEDVNHYHNNGLQQESQQVFNYYGSTECEQDWCERQQNVVNSREIHNKRYQHNSVNRPENQYSVNNIWKQQNEVNSGNQYRVNSEKPKEANDATLHRVQLTMPPFTGKEGCETWRAQFEAKANRYGWDEEERLNQLLPRLEGAAA</sequence>
<dbReference type="EMBL" id="JAIWYP010000004">
    <property type="protein sequence ID" value="KAH3836701.1"/>
    <property type="molecule type" value="Genomic_DNA"/>
</dbReference>
<accession>A0A9D4QML3</accession>
<dbReference type="Proteomes" id="UP000828390">
    <property type="component" value="Unassembled WGS sequence"/>
</dbReference>
<reference evidence="1" key="2">
    <citation type="submission" date="2020-11" db="EMBL/GenBank/DDBJ databases">
        <authorList>
            <person name="McCartney M.A."/>
            <person name="Auch B."/>
            <person name="Kono T."/>
            <person name="Mallez S."/>
            <person name="Becker A."/>
            <person name="Gohl D.M."/>
            <person name="Silverstein K.A.T."/>
            <person name="Koren S."/>
            <person name="Bechman K.B."/>
            <person name="Herman A."/>
            <person name="Abrahante J.E."/>
            <person name="Garbe J."/>
        </authorList>
    </citation>
    <scope>NUCLEOTIDE SEQUENCE</scope>
    <source>
        <strain evidence="1">Duluth1</strain>
        <tissue evidence="1">Whole animal</tissue>
    </source>
</reference>
<reference evidence="1" key="1">
    <citation type="journal article" date="2019" name="bioRxiv">
        <title>The Genome of the Zebra Mussel, Dreissena polymorpha: A Resource for Invasive Species Research.</title>
        <authorList>
            <person name="McCartney M.A."/>
            <person name="Auch B."/>
            <person name="Kono T."/>
            <person name="Mallez S."/>
            <person name="Zhang Y."/>
            <person name="Obille A."/>
            <person name="Becker A."/>
            <person name="Abrahante J.E."/>
            <person name="Garbe J."/>
            <person name="Badalamenti J.P."/>
            <person name="Herman A."/>
            <person name="Mangelson H."/>
            <person name="Liachko I."/>
            <person name="Sullivan S."/>
            <person name="Sone E.D."/>
            <person name="Koren S."/>
            <person name="Silverstein K.A.T."/>
            <person name="Beckman K.B."/>
            <person name="Gohl D.M."/>
        </authorList>
    </citation>
    <scope>NUCLEOTIDE SEQUENCE</scope>
    <source>
        <strain evidence="1">Duluth1</strain>
        <tissue evidence="1">Whole animal</tissue>
    </source>
</reference>
<dbReference type="AlphaFoldDB" id="A0A9D4QML3"/>
<evidence type="ECO:0000313" key="2">
    <source>
        <dbReference type="Proteomes" id="UP000828390"/>
    </source>
</evidence>
<keyword evidence="2" id="KW-1185">Reference proteome</keyword>
<gene>
    <name evidence="1" type="ORF">DPMN_110074</name>
</gene>
<comment type="caution">
    <text evidence="1">The sequence shown here is derived from an EMBL/GenBank/DDBJ whole genome shotgun (WGS) entry which is preliminary data.</text>
</comment>
<organism evidence="1 2">
    <name type="scientific">Dreissena polymorpha</name>
    <name type="common">Zebra mussel</name>
    <name type="synonym">Mytilus polymorpha</name>
    <dbReference type="NCBI Taxonomy" id="45954"/>
    <lineage>
        <taxon>Eukaryota</taxon>
        <taxon>Metazoa</taxon>
        <taxon>Spiralia</taxon>
        <taxon>Lophotrochozoa</taxon>
        <taxon>Mollusca</taxon>
        <taxon>Bivalvia</taxon>
        <taxon>Autobranchia</taxon>
        <taxon>Heteroconchia</taxon>
        <taxon>Euheterodonta</taxon>
        <taxon>Imparidentia</taxon>
        <taxon>Neoheterodontei</taxon>
        <taxon>Myida</taxon>
        <taxon>Dreissenoidea</taxon>
        <taxon>Dreissenidae</taxon>
        <taxon>Dreissena</taxon>
    </lineage>
</organism>